<feature type="compositionally biased region" description="Basic and acidic residues" evidence="1">
    <location>
        <begin position="141"/>
        <end position="151"/>
    </location>
</feature>
<evidence type="ECO:0000256" key="1">
    <source>
        <dbReference type="SAM" id="MobiDB-lite"/>
    </source>
</evidence>
<feature type="compositionally biased region" description="Low complexity" evidence="1">
    <location>
        <begin position="36"/>
        <end position="52"/>
    </location>
</feature>
<feature type="compositionally biased region" description="Basic and acidic residues" evidence="1">
    <location>
        <begin position="102"/>
        <end position="114"/>
    </location>
</feature>
<dbReference type="EMBL" id="BSXU01004448">
    <property type="protein sequence ID" value="GMG44207.1"/>
    <property type="molecule type" value="Genomic_DNA"/>
</dbReference>
<accession>A0A9W6Z1V0</accession>
<reference evidence="2" key="1">
    <citation type="submission" date="2023-04" db="EMBL/GenBank/DDBJ databases">
        <title>Ambrosiozyma monospora NBRC 1965.</title>
        <authorList>
            <person name="Ichikawa N."/>
            <person name="Sato H."/>
            <person name="Tonouchi N."/>
        </authorList>
    </citation>
    <scope>NUCLEOTIDE SEQUENCE</scope>
    <source>
        <strain evidence="2">NBRC 1965</strain>
    </source>
</reference>
<protein>
    <submittedName>
        <fullName evidence="2">Unnamed protein product</fullName>
    </submittedName>
</protein>
<dbReference type="Proteomes" id="UP001165063">
    <property type="component" value="Unassembled WGS sequence"/>
</dbReference>
<feature type="compositionally biased region" description="Low complexity" evidence="1">
    <location>
        <begin position="188"/>
        <end position="211"/>
    </location>
</feature>
<feature type="compositionally biased region" description="Low complexity" evidence="1">
    <location>
        <begin position="67"/>
        <end position="89"/>
    </location>
</feature>
<keyword evidence="3" id="KW-1185">Reference proteome</keyword>
<dbReference type="OrthoDB" id="3998249at2759"/>
<comment type="caution">
    <text evidence="2">The sequence shown here is derived from an EMBL/GenBank/DDBJ whole genome shotgun (WGS) entry which is preliminary data.</text>
</comment>
<feature type="compositionally biased region" description="Polar residues" evidence="1">
    <location>
        <begin position="1"/>
        <end position="27"/>
    </location>
</feature>
<proteinExistence type="predicted"/>
<name>A0A9W6Z1V0_AMBMO</name>
<feature type="region of interest" description="Disordered" evidence="1">
    <location>
        <begin position="1"/>
        <end position="213"/>
    </location>
</feature>
<dbReference type="AlphaFoldDB" id="A0A9W6Z1V0"/>
<evidence type="ECO:0000313" key="2">
    <source>
        <dbReference type="EMBL" id="GMG44207.1"/>
    </source>
</evidence>
<sequence>MMVQTLQSVPMNHKNPSFNSSVSSTISAKKGKSKKGNNYNSNSNHNRNRSYSLPPQHYLPDGRVVDFGNSSNSNSNFRRGGNRYNNNGNNGYGKKRATLKSTSDEIKQSTDELKNLLTGVEVPEPTLPNGKKPDFGNGPSRDSRDSREGPSHRKNNSYNAIRALPSGQMPDFGGKNKSNRCRLPSPPSSSSSSSNDNRSSSNPHSSNYPSSAIDIDIPEIQISTVISII</sequence>
<gene>
    <name evidence="2" type="ORF">Amon01_000672200</name>
</gene>
<evidence type="ECO:0000313" key="3">
    <source>
        <dbReference type="Proteomes" id="UP001165063"/>
    </source>
</evidence>
<organism evidence="2 3">
    <name type="scientific">Ambrosiozyma monospora</name>
    <name type="common">Yeast</name>
    <name type="synonym">Endomycopsis monosporus</name>
    <dbReference type="NCBI Taxonomy" id="43982"/>
    <lineage>
        <taxon>Eukaryota</taxon>
        <taxon>Fungi</taxon>
        <taxon>Dikarya</taxon>
        <taxon>Ascomycota</taxon>
        <taxon>Saccharomycotina</taxon>
        <taxon>Pichiomycetes</taxon>
        <taxon>Pichiales</taxon>
        <taxon>Pichiaceae</taxon>
        <taxon>Ambrosiozyma</taxon>
    </lineage>
</organism>